<dbReference type="Proteomes" id="UP000032046">
    <property type="component" value="Unassembled WGS sequence"/>
</dbReference>
<accession>A0A0D0I3F6</accession>
<dbReference type="STRING" id="1602171.ST44_11000"/>
<protein>
    <submittedName>
        <fullName evidence="1">Uncharacterized protein</fullName>
    </submittedName>
</protein>
<dbReference type="GeneID" id="93484165"/>
<dbReference type="AlphaFoldDB" id="A0A0D0I3F6"/>
<gene>
    <name evidence="1" type="ORF">ST44_11000</name>
</gene>
<dbReference type="OrthoDB" id="1114533at2"/>
<proteinExistence type="predicted"/>
<comment type="caution">
    <text evidence="1">The sequence shown here is derived from an EMBL/GenBank/DDBJ whole genome shotgun (WGS) entry which is preliminary data.</text>
</comment>
<dbReference type="RefSeq" id="WP_022316528.1">
    <property type="nucleotide sequence ID" value="NZ_DAIPDX010000061.1"/>
</dbReference>
<name>A0A0D0I3F6_9BACT</name>
<evidence type="ECO:0000313" key="1">
    <source>
        <dbReference type="EMBL" id="KIP60523.1"/>
    </source>
</evidence>
<organism evidence="1 2">
    <name type="scientific">Prevotella pectinovora</name>
    <dbReference type="NCBI Taxonomy" id="1602169"/>
    <lineage>
        <taxon>Bacteria</taxon>
        <taxon>Pseudomonadati</taxon>
        <taxon>Bacteroidota</taxon>
        <taxon>Bacteroidia</taxon>
        <taxon>Bacteroidales</taxon>
        <taxon>Prevotellaceae</taxon>
        <taxon>Prevotella</taxon>
    </lineage>
</organism>
<keyword evidence="2" id="KW-1185">Reference proteome</keyword>
<sequence>MPYRRLPNTDKSRLSALKTLLDNNDIYMARDRFLEWKDINQARTCYDKLLTAVTQYEVDKKAQWRSGTKIDQLQKKAYMYESHFMQVLLMAVTRGEIKRSNLKLYGLEETATMIPVDNSIGSITEWGPKIISGEKNRVKKGGRPIYNPTIGMVETHFDIFKEAYDKQKALQKRTSEMEQRLKEIRPEIDELILRIWDQIEAHFSEEGKLVIDRVADCERFGIRYYMRRKEKRKMQEKEKENKQENEQ</sequence>
<evidence type="ECO:0000313" key="2">
    <source>
        <dbReference type="Proteomes" id="UP000032046"/>
    </source>
</evidence>
<dbReference type="EMBL" id="JXQK01000080">
    <property type="protein sequence ID" value="KIP60523.1"/>
    <property type="molecule type" value="Genomic_DNA"/>
</dbReference>
<reference evidence="1 2" key="1">
    <citation type="submission" date="2015-01" db="EMBL/GenBank/DDBJ databases">
        <title>Comparative genomics of non-oral Prevotella species.</title>
        <authorList>
            <person name="Accetto T."/>
            <person name="Nograsek B."/>
            <person name="Avgustin G."/>
        </authorList>
    </citation>
    <scope>NUCLEOTIDE SEQUENCE [LARGE SCALE GENOMIC DNA]</scope>
    <source>
        <strain evidence="1 2">P5-119</strain>
    </source>
</reference>